<dbReference type="PROSITE" id="PS51257">
    <property type="entry name" value="PROKAR_LIPOPROTEIN"/>
    <property type="match status" value="1"/>
</dbReference>
<evidence type="ECO:0000256" key="1">
    <source>
        <dbReference type="SAM" id="MobiDB-lite"/>
    </source>
</evidence>
<sequence length="187" mass="19964">MKKETKKALLAVGAGAATACAVVGAVVFLGRSDSTHNASVITHGLKELGKLVGGDSMLAGVGVVATVPVVAATAGYGAGHFVFDEDTINKAAGTPPPAATNPDPEPRFSEYNDMTAFVDALRKWEARQPDAEEDIVAQYDRWEEAQRARRASQPVHPMYKGKVVSLDEARRINVLDFIDEDDLDEAI</sequence>
<keyword evidence="3" id="KW-1185">Reference proteome</keyword>
<dbReference type="Proteomes" id="UP000596123">
    <property type="component" value="Segment"/>
</dbReference>
<proteinExistence type="predicted"/>
<dbReference type="EMBL" id="MW366843">
    <property type="protein sequence ID" value="QQO90448.1"/>
    <property type="molecule type" value="Genomic_DNA"/>
</dbReference>
<feature type="region of interest" description="Disordered" evidence="1">
    <location>
        <begin position="89"/>
        <end position="108"/>
    </location>
</feature>
<protein>
    <submittedName>
        <fullName evidence="2">Uncharacterized protein</fullName>
    </submittedName>
</protein>
<evidence type="ECO:0000313" key="2">
    <source>
        <dbReference type="EMBL" id="QQO90448.1"/>
    </source>
</evidence>
<evidence type="ECO:0000313" key="3">
    <source>
        <dbReference type="Proteomes" id="UP000596123"/>
    </source>
</evidence>
<organism evidence="2 3">
    <name type="scientific">Erwinia phage pEa_SNUABM_5</name>
    <dbReference type="NCBI Taxonomy" id="2797313"/>
    <lineage>
        <taxon>Viruses</taxon>
        <taxon>Duplodnaviria</taxon>
        <taxon>Heunggongvirae</taxon>
        <taxon>Uroviricota</taxon>
        <taxon>Caudoviricetes</taxon>
        <taxon>Rivsvirus</taxon>
        <taxon>Rivsvirus SNUABM5</taxon>
    </lineage>
</organism>
<gene>
    <name evidence="2" type="ORF">pEaSNUABM5_00306</name>
</gene>
<name>A0A7T8EPR9_9CAUD</name>
<accession>A0A7T8EPR9</accession>
<reference evidence="2 3" key="1">
    <citation type="submission" date="2020-12" db="EMBL/GenBank/DDBJ databases">
        <title>Complete genome sequence of Erwinia phage pEa_SNUABM_5.</title>
        <authorList>
            <person name="Kim S.G."/>
            <person name="Lee S.B."/>
            <person name="Kwon J."/>
            <person name="Park S.C."/>
        </authorList>
    </citation>
    <scope>NUCLEOTIDE SEQUENCE [LARGE SCALE GENOMIC DNA]</scope>
</reference>